<dbReference type="EMBL" id="BTSX01000002">
    <property type="protein sequence ID" value="GMS86094.1"/>
    <property type="molecule type" value="Genomic_DNA"/>
</dbReference>
<protein>
    <submittedName>
        <fullName evidence="2">Uncharacterized protein</fullName>
    </submittedName>
</protein>
<evidence type="ECO:0000313" key="2">
    <source>
        <dbReference type="EMBL" id="GMS86094.1"/>
    </source>
</evidence>
<name>A0AAV5T0M0_9BILA</name>
<comment type="caution">
    <text evidence="2">The sequence shown here is derived from an EMBL/GenBank/DDBJ whole genome shotgun (WGS) entry which is preliminary data.</text>
</comment>
<organism evidence="2 3">
    <name type="scientific">Pristionchus entomophagus</name>
    <dbReference type="NCBI Taxonomy" id="358040"/>
    <lineage>
        <taxon>Eukaryota</taxon>
        <taxon>Metazoa</taxon>
        <taxon>Ecdysozoa</taxon>
        <taxon>Nematoda</taxon>
        <taxon>Chromadorea</taxon>
        <taxon>Rhabditida</taxon>
        <taxon>Rhabditina</taxon>
        <taxon>Diplogasteromorpha</taxon>
        <taxon>Diplogasteroidea</taxon>
        <taxon>Neodiplogasteridae</taxon>
        <taxon>Pristionchus</taxon>
    </lineage>
</organism>
<keyword evidence="3" id="KW-1185">Reference proteome</keyword>
<dbReference type="AlphaFoldDB" id="A0AAV5T0M0"/>
<feature type="compositionally biased region" description="Low complexity" evidence="1">
    <location>
        <begin position="81"/>
        <end position="91"/>
    </location>
</feature>
<accession>A0AAV5T0M0</accession>
<evidence type="ECO:0000256" key="1">
    <source>
        <dbReference type="SAM" id="MobiDB-lite"/>
    </source>
</evidence>
<feature type="compositionally biased region" description="Basic and acidic residues" evidence="1">
    <location>
        <begin position="63"/>
        <end position="76"/>
    </location>
</feature>
<proteinExistence type="predicted"/>
<feature type="non-terminal residue" evidence="2">
    <location>
        <position position="1"/>
    </location>
</feature>
<evidence type="ECO:0000313" key="3">
    <source>
        <dbReference type="Proteomes" id="UP001432027"/>
    </source>
</evidence>
<reference evidence="2" key="1">
    <citation type="submission" date="2023-10" db="EMBL/GenBank/DDBJ databases">
        <title>Genome assembly of Pristionchus species.</title>
        <authorList>
            <person name="Yoshida K."/>
            <person name="Sommer R.J."/>
        </authorList>
    </citation>
    <scope>NUCLEOTIDE SEQUENCE</scope>
    <source>
        <strain evidence="2">RS0144</strain>
    </source>
</reference>
<feature type="compositionally biased region" description="Basic residues" evidence="1">
    <location>
        <begin position="117"/>
        <end position="129"/>
    </location>
</feature>
<gene>
    <name evidence="2" type="ORF">PENTCL1PPCAC_8269</name>
</gene>
<sequence>QDLWDTPILMFKEHPSHIENVNEVVEYHHSIANSLDAVSTTPNFTKEVKVETNEEPIDTTEASPHDNQADRTDDVSAAKIDNSSNDQQSNNDRMDESDRNVIVAEMADEISDDLIEKKRRRRRVSGPCN</sequence>
<feature type="region of interest" description="Disordered" evidence="1">
    <location>
        <begin position="42"/>
        <end position="129"/>
    </location>
</feature>
<dbReference type="Proteomes" id="UP001432027">
    <property type="component" value="Unassembled WGS sequence"/>
</dbReference>